<name>A0A562SS60_9BACT</name>
<dbReference type="RefSeq" id="WP_144886139.1">
    <property type="nucleotide sequence ID" value="NZ_VLLE01000003.1"/>
</dbReference>
<dbReference type="SMART" id="SM00388">
    <property type="entry name" value="HisKA"/>
    <property type="match status" value="1"/>
</dbReference>
<dbReference type="InterPro" id="IPR019734">
    <property type="entry name" value="TPR_rpt"/>
</dbReference>
<comment type="catalytic activity">
    <reaction evidence="1">
        <text>ATP + protein L-histidine = ADP + protein N-phospho-L-histidine.</text>
        <dbReference type="EC" id="2.7.13.3"/>
    </reaction>
</comment>
<keyword evidence="4" id="KW-0808">Transferase</keyword>
<dbReference type="Pfam" id="PF02518">
    <property type="entry name" value="HATPase_c"/>
    <property type="match status" value="1"/>
</dbReference>
<feature type="transmembrane region" description="Helical" evidence="8">
    <location>
        <begin position="360"/>
        <end position="380"/>
    </location>
</feature>
<evidence type="ECO:0000256" key="7">
    <source>
        <dbReference type="SAM" id="Coils"/>
    </source>
</evidence>
<dbReference type="Gene3D" id="1.25.40.10">
    <property type="entry name" value="Tetratricopeptide repeat domain"/>
    <property type="match status" value="2"/>
</dbReference>
<protein>
    <recommendedName>
        <fullName evidence="2">histidine kinase</fullName>
        <ecNumber evidence="2">2.7.13.3</ecNumber>
    </recommendedName>
</protein>
<evidence type="ECO:0000256" key="2">
    <source>
        <dbReference type="ARBA" id="ARBA00012438"/>
    </source>
</evidence>
<evidence type="ECO:0000256" key="6">
    <source>
        <dbReference type="ARBA" id="ARBA00023012"/>
    </source>
</evidence>
<dbReference type="PANTHER" id="PTHR43711:SF31">
    <property type="entry name" value="HISTIDINE KINASE"/>
    <property type="match status" value="1"/>
</dbReference>
<dbReference type="InterPro" id="IPR011990">
    <property type="entry name" value="TPR-like_helical_dom_sf"/>
</dbReference>
<dbReference type="Gene3D" id="1.10.287.130">
    <property type="match status" value="1"/>
</dbReference>
<dbReference type="InterPro" id="IPR005467">
    <property type="entry name" value="His_kinase_dom"/>
</dbReference>
<evidence type="ECO:0000259" key="9">
    <source>
        <dbReference type="PROSITE" id="PS50109"/>
    </source>
</evidence>
<dbReference type="InterPro" id="IPR004358">
    <property type="entry name" value="Sig_transdc_His_kin-like_C"/>
</dbReference>
<dbReference type="InterPro" id="IPR050736">
    <property type="entry name" value="Sensor_HK_Regulatory"/>
</dbReference>
<keyword evidence="6" id="KW-0902">Two-component regulatory system</keyword>
<dbReference type="PROSITE" id="PS50109">
    <property type="entry name" value="HIS_KIN"/>
    <property type="match status" value="1"/>
</dbReference>
<keyword evidence="11" id="KW-1185">Reference proteome</keyword>
<accession>A0A562SS60</accession>
<comment type="caution">
    <text evidence="10">The sequence shown here is derived from an EMBL/GenBank/DDBJ whole genome shotgun (WGS) entry which is preliminary data.</text>
</comment>
<keyword evidence="7" id="KW-0175">Coiled coil</keyword>
<evidence type="ECO:0000256" key="4">
    <source>
        <dbReference type="ARBA" id="ARBA00022679"/>
    </source>
</evidence>
<keyword evidence="8" id="KW-0812">Transmembrane</keyword>
<keyword evidence="8" id="KW-1133">Transmembrane helix</keyword>
<dbReference type="Gene3D" id="3.30.565.10">
    <property type="entry name" value="Histidine kinase-like ATPase, C-terminal domain"/>
    <property type="match status" value="1"/>
</dbReference>
<dbReference type="EMBL" id="VLLE01000003">
    <property type="protein sequence ID" value="TWI83854.1"/>
    <property type="molecule type" value="Genomic_DNA"/>
</dbReference>
<dbReference type="EC" id="2.7.13.3" evidence="2"/>
<evidence type="ECO:0000256" key="8">
    <source>
        <dbReference type="SAM" id="Phobius"/>
    </source>
</evidence>
<keyword evidence="8" id="KW-0472">Membrane</keyword>
<dbReference type="InterPro" id="IPR003594">
    <property type="entry name" value="HATPase_dom"/>
</dbReference>
<dbReference type="InterPro" id="IPR003661">
    <property type="entry name" value="HisK_dim/P_dom"/>
</dbReference>
<proteinExistence type="predicted"/>
<evidence type="ECO:0000256" key="5">
    <source>
        <dbReference type="ARBA" id="ARBA00022777"/>
    </source>
</evidence>
<dbReference type="Pfam" id="PF00512">
    <property type="entry name" value="HisKA"/>
    <property type="match status" value="1"/>
</dbReference>
<dbReference type="CDD" id="cd00082">
    <property type="entry name" value="HisKA"/>
    <property type="match status" value="1"/>
</dbReference>
<dbReference type="SUPFAM" id="SSF47384">
    <property type="entry name" value="Homodimeric domain of signal transducing histidine kinase"/>
    <property type="match status" value="1"/>
</dbReference>
<dbReference type="InterPro" id="IPR036890">
    <property type="entry name" value="HATPase_C_sf"/>
</dbReference>
<evidence type="ECO:0000313" key="10">
    <source>
        <dbReference type="EMBL" id="TWI83854.1"/>
    </source>
</evidence>
<dbReference type="Proteomes" id="UP000316167">
    <property type="component" value="Unassembled WGS sequence"/>
</dbReference>
<keyword evidence="3" id="KW-0597">Phosphoprotein</keyword>
<feature type="domain" description="Histidine kinase" evidence="9">
    <location>
        <begin position="420"/>
        <end position="639"/>
    </location>
</feature>
<dbReference type="AlphaFoldDB" id="A0A562SS60"/>
<dbReference type="PRINTS" id="PR00344">
    <property type="entry name" value="BCTRLSENSOR"/>
</dbReference>
<reference evidence="10 11" key="1">
    <citation type="journal article" date="2015" name="Stand. Genomic Sci.">
        <title>Genomic Encyclopedia of Bacterial and Archaeal Type Strains, Phase III: the genomes of soil and plant-associated and newly described type strains.</title>
        <authorList>
            <person name="Whitman W.B."/>
            <person name="Woyke T."/>
            <person name="Klenk H.P."/>
            <person name="Zhou Y."/>
            <person name="Lilburn T.G."/>
            <person name="Beck B.J."/>
            <person name="De Vos P."/>
            <person name="Vandamme P."/>
            <person name="Eisen J.A."/>
            <person name="Garrity G."/>
            <person name="Hugenholtz P."/>
            <person name="Kyrpides N.C."/>
        </authorList>
    </citation>
    <scope>NUCLEOTIDE SEQUENCE [LARGE SCALE GENOMIC DNA]</scope>
    <source>
        <strain evidence="10 11">CGMCC 1.7271</strain>
    </source>
</reference>
<keyword evidence="5 10" id="KW-0418">Kinase</keyword>
<feature type="coiled-coil region" evidence="7">
    <location>
        <begin position="376"/>
        <end position="413"/>
    </location>
</feature>
<gene>
    <name evidence="10" type="ORF">IQ13_1972</name>
</gene>
<evidence type="ECO:0000256" key="3">
    <source>
        <dbReference type="ARBA" id="ARBA00022553"/>
    </source>
</evidence>
<dbReference type="OrthoDB" id="9781208at2"/>
<sequence>MYRFFLSLLIALCPFCKGKSQQIDSLLQLLNNPDLPDTVRINTNNSISRQLSFIKPIEALNYTQKAMELSQKINYKRGTAESYRNLGSIYAYYGSYYLTVFNLQKAIDGYKELNDSIGLANCYISMGHMYRYLHNIPQEITYHKLSYDMHSRLGNAERIGVTSHNLGESYYNNKELDKAKELTVKAIGINSSIGNVQVLSSCYKVMGKILMAEKNDTEAEVYFKKILHIHDSLKDNSQKIATIEAYIQLANIYKQRNNIAEEERYLHDAAEFVAKYKLTNYTRQIYLDLIELYTQTNRKNKALAYTTKYRQVSDSLAKIESQDKNQLVASFTKLYQVEKENSILEIENKLKDERAKRKNVIIYFIGSFSIVTIILLVLLVRNINKIRSTNEQLEQKNMIIESQNEKLEELNETKDKFFGIVSHDLRAPLSAVSSFTDLLLGGQLKNLPEDQMNELVTESKSLIDNARKLTDDLITWAQLQMKKEEAHPSLFTAAEVVNDVIALFKEPAAQKQITIGHTIDHKLQLYADKNQYTFIIRNLINNAIKFTPAGGSVTISGTSNNNSTTVLVTDTGIGMSKDVSDSIFRVGKLKSKNGTAGEKGTGLGLILMQEFVQLNKGKININSEQGKGSTIAVTVPATAE</sequence>
<evidence type="ECO:0000256" key="1">
    <source>
        <dbReference type="ARBA" id="ARBA00000085"/>
    </source>
</evidence>
<dbReference type="InterPro" id="IPR036097">
    <property type="entry name" value="HisK_dim/P_sf"/>
</dbReference>
<dbReference type="SUPFAM" id="SSF48452">
    <property type="entry name" value="TPR-like"/>
    <property type="match status" value="1"/>
</dbReference>
<dbReference type="GO" id="GO:0000155">
    <property type="term" value="F:phosphorelay sensor kinase activity"/>
    <property type="evidence" value="ECO:0007669"/>
    <property type="project" value="InterPro"/>
</dbReference>
<organism evidence="10 11">
    <name type="scientific">Lacibacter cauensis</name>
    <dbReference type="NCBI Taxonomy" id="510947"/>
    <lineage>
        <taxon>Bacteria</taxon>
        <taxon>Pseudomonadati</taxon>
        <taxon>Bacteroidota</taxon>
        <taxon>Chitinophagia</taxon>
        <taxon>Chitinophagales</taxon>
        <taxon>Chitinophagaceae</taxon>
        <taxon>Lacibacter</taxon>
    </lineage>
</organism>
<dbReference type="SMART" id="SM00387">
    <property type="entry name" value="HATPase_c"/>
    <property type="match status" value="1"/>
</dbReference>
<dbReference type="PANTHER" id="PTHR43711">
    <property type="entry name" value="TWO-COMPONENT HISTIDINE KINASE"/>
    <property type="match status" value="1"/>
</dbReference>
<dbReference type="SMART" id="SM00028">
    <property type="entry name" value="TPR"/>
    <property type="match status" value="5"/>
</dbReference>
<evidence type="ECO:0000313" key="11">
    <source>
        <dbReference type="Proteomes" id="UP000316167"/>
    </source>
</evidence>
<dbReference type="SUPFAM" id="SSF55874">
    <property type="entry name" value="ATPase domain of HSP90 chaperone/DNA topoisomerase II/histidine kinase"/>
    <property type="match status" value="1"/>
</dbReference>